<dbReference type="AlphaFoldDB" id="A0A2G8TL85"/>
<dbReference type="InterPro" id="IPR011964">
    <property type="entry name" value="YVTN_b-propeller_repeat"/>
</dbReference>
<dbReference type="PANTHER" id="PTHR47197:SF3">
    <property type="entry name" value="DIHYDRO-HEME D1 DEHYDROGENASE"/>
    <property type="match status" value="1"/>
</dbReference>
<reference evidence="1 2" key="1">
    <citation type="submission" date="2017-10" db="EMBL/GenBank/DDBJ databases">
        <title>Massilia psychrophilum sp. nov., a novel purple-pigmented bacterium isolated from Tianshan glacier, Xinjiang Municipality, China.</title>
        <authorList>
            <person name="Wang H."/>
        </authorList>
    </citation>
    <scope>NUCLEOTIDE SEQUENCE [LARGE SCALE GENOMIC DNA]</scope>
    <source>
        <strain evidence="1 2">JCM 30074</strain>
    </source>
</reference>
<dbReference type="InterPro" id="IPR051200">
    <property type="entry name" value="Host-pathogen_enzymatic-act"/>
</dbReference>
<name>A0A2G8TL85_9BURK</name>
<evidence type="ECO:0000313" key="1">
    <source>
        <dbReference type="EMBL" id="PIL46803.1"/>
    </source>
</evidence>
<dbReference type="InterPro" id="IPR015943">
    <property type="entry name" value="WD40/YVTN_repeat-like_dom_sf"/>
</dbReference>
<dbReference type="Gene3D" id="2.130.10.10">
    <property type="entry name" value="YVTN repeat-like/Quinoprotein amine dehydrogenase"/>
    <property type="match status" value="1"/>
</dbReference>
<dbReference type="OrthoDB" id="9774579at2"/>
<protein>
    <recommendedName>
        <fullName evidence="3">SMP-30/Gluconolactonase/LRE-like region domain-containing protein</fullName>
    </recommendedName>
</protein>
<sequence>MYWSTATACWRACGVAPAPAAEPSPFPFIPPCAARIHDRTLAPTGPTALLASLPLHAAPFAYVPNEGSGTVSVIDIAGDLVVAEIAAGSKPRGLAAGIDHRWLYVSDQPNNRLPLIDLVGRKPAGTVALGESPAFARGTWRSPRTAASCTSPTAVPTTSR</sequence>
<dbReference type="SUPFAM" id="SSF50974">
    <property type="entry name" value="Nitrous oxide reductase, N-terminal domain"/>
    <property type="match status" value="1"/>
</dbReference>
<comment type="caution">
    <text evidence="1">The sequence shown here is derived from an EMBL/GenBank/DDBJ whole genome shotgun (WGS) entry which is preliminary data.</text>
</comment>
<dbReference type="PANTHER" id="PTHR47197">
    <property type="entry name" value="PROTEIN NIRF"/>
    <property type="match status" value="1"/>
</dbReference>
<dbReference type="NCBIfam" id="TIGR02276">
    <property type="entry name" value="beta_rpt_yvtn"/>
    <property type="match status" value="1"/>
</dbReference>
<gene>
    <name evidence="1" type="ORF">CR105_01230</name>
</gene>
<keyword evidence="2" id="KW-1185">Reference proteome</keyword>
<dbReference type="Proteomes" id="UP000230390">
    <property type="component" value="Unassembled WGS sequence"/>
</dbReference>
<accession>A0A2G8TL85</accession>
<evidence type="ECO:0000313" key="2">
    <source>
        <dbReference type="Proteomes" id="UP000230390"/>
    </source>
</evidence>
<proteinExistence type="predicted"/>
<dbReference type="InterPro" id="IPR011045">
    <property type="entry name" value="N2O_reductase_N"/>
</dbReference>
<organism evidence="1 2">
    <name type="scientific">Massilia eurypsychrophila</name>
    <dbReference type="NCBI Taxonomy" id="1485217"/>
    <lineage>
        <taxon>Bacteria</taxon>
        <taxon>Pseudomonadati</taxon>
        <taxon>Pseudomonadota</taxon>
        <taxon>Betaproteobacteria</taxon>
        <taxon>Burkholderiales</taxon>
        <taxon>Oxalobacteraceae</taxon>
        <taxon>Telluria group</taxon>
        <taxon>Massilia</taxon>
    </lineage>
</organism>
<dbReference type="EMBL" id="PDOC01000001">
    <property type="protein sequence ID" value="PIL46803.1"/>
    <property type="molecule type" value="Genomic_DNA"/>
</dbReference>
<evidence type="ECO:0008006" key="3">
    <source>
        <dbReference type="Google" id="ProtNLM"/>
    </source>
</evidence>